<evidence type="ECO:0000313" key="4">
    <source>
        <dbReference type="Proteomes" id="UP000215127"/>
    </source>
</evidence>
<dbReference type="Proteomes" id="UP000215127">
    <property type="component" value="Chromosome 4"/>
</dbReference>
<keyword evidence="4" id="KW-1185">Reference proteome</keyword>
<evidence type="ECO:0000256" key="1">
    <source>
        <dbReference type="SAM" id="SignalP"/>
    </source>
</evidence>
<dbReference type="Pfam" id="PF26534">
    <property type="entry name" value="NTF2_7"/>
    <property type="match status" value="1"/>
</dbReference>
<dbReference type="InterPro" id="IPR058645">
    <property type="entry name" value="NTF2-like_dom_7"/>
</dbReference>
<feature type="chain" id="PRO_5012620691" description="NTF2-like domain-containing protein" evidence="1">
    <location>
        <begin position="21"/>
        <end position="197"/>
    </location>
</feature>
<reference evidence="3 4" key="1">
    <citation type="submission" date="2016-06" db="EMBL/GenBank/DDBJ databases">
        <authorList>
            <person name="Kjaerup R.B."/>
            <person name="Dalgaard T.S."/>
            <person name="Juul-Madsen H.R."/>
        </authorList>
    </citation>
    <scope>NUCLEOTIDE SEQUENCE [LARGE SCALE GENOMIC DNA]</scope>
</reference>
<evidence type="ECO:0000313" key="3">
    <source>
        <dbReference type="EMBL" id="SMQ49891.1"/>
    </source>
</evidence>
<feature type="domain" description="NTF2-like" evidence="2">
    <location>
        <begin position="45"/>
        <end position="187"/>
    </location>
</feature>
<organism evidence="3 4">
    <name type="scientific">Zymoseptoria tritici (strain ST99CH_3D7)</name>
    <dbReference type="NCBI Taxonomy" id="1276538"/>
    <lineage>
        <taxon>Eukaryota</taxon>
        <taxon>Fungi</taxon>
        <taxon>Dikarya</taxon>
        <taxon>Ascomycota</taxon>
        <taxon>Pezizomycotina</taxon>
        <taxon>Dothideomycetes</taxon>
        <taxon>Dothideomycetidae</taxon>
        <taxon>Mycosphaerellales</taxon>
        <taxon>Mycosphaerellaceae</taxon>
        <taxon>Zymoseptoria</taxon>
    </lineage>
</organism>
<evidence type="ECO:0000259" key="2">
    <source>
        <dbReference type="Pfam" id="PF26534"/>
    </source>
</evidence>
<accession>A0A1X7RRS0</accession>
<sequence>MRSFTALLASSSLCAVLALAAPEGSVRRWGTVKRSSEKVVRNDGCMTDEQAQQVADNFKELIAAYSDELANAVLTEDFVDYSDSVIELINNGCPNSPVVLGTATFSSRADFEAGQSAQPPIPFEQLNIWHTCDAVTLRWKSAGPGQEPQQVTGIIVMETECGGDGTRLINTVYSEFNSGAWMANLGIFTPTNCSAPA</sequence>
<protein>
    <recommendedName>
        <fullName evidence="2">NTF2-like domain-containing protein</fullName>
    </recommendedName>
</protein>
<name>A0A1X7RRS0_ZYMT9</name>
<proteinExistence type="predicted"/>
<keyword evidence="1" id="KW-0732">Signal</keyword>
<gene>
    <name evidence="3" type="ORF">ZT3D7_G5042</name>
</gene>
<feature type="signal peptide" evidence="1">
    <location>
        <begin position="1"/>
        <end position="20"/>
    </location>
</feature>
<dbReference type="AlphaFoldDB" id="A0A1X7RRS0"/>
<dbReference type="EMBL" id="LT853695">
    <property type="protein sequence ID" value="SMQ49891.1"/>
    <property type="molecule type" value="Genomic_DNA"/>
</dbReference>